<accession>A0ABT2QS13</accession>
<dbReference type="EMBL" id="JAOPKZ010000014">
    <property type="protein sequence ID" value="MCU5746774.1"/>
    <property type="molecule type" value="Genomic_DNA"/>
</dbReference>
<dbReference type="InterPro" id="IPR023378">
    <property type="entry name" value="YheA/YmcA-like_dom_sf"/>
</dbReference>
<name>A0ABT2QS13_9STAP</name>
<dbReference type="PANTHER" id="PTHR38448:SF1">
    <property type="entry name" value="YLBF FAMILY REGULATOR"/>
    <property type="match status" value="1"/>
</dbReference>
<dbReference type="Gene3D" id="1.20.1500.10">
    <property type="entry name" value="YheA/YmcA-like"/>
    <property type="match status" value="1"/>
</dbReference>
<gene>
    <name evidence="1" type="ORF">N9R04_08635</name>
</gene>
<dbReference type="PANTHER" id="PTHR38448">
    <property type="entry name" value="REGULATORY PROTEIN YLBF-RELATED"/>
    <property type="match status" value="1"/>
</dbReference>
<dbReference type="RefSeq" id="WP_262856455.1">
    <property type="nucleotide sequence ID" value="NZ_JAOPKZ010000014.1"/>
</dbReference>
<dbReference type="InterPro" id="IPR010368">
    <property type="entry name" value="Com_YlbF"/>
</dbReference>
<dbReference type="Pfam" id="PF06133">
    <property type="entry name" value="Com_YlbF"/>
    <property type="match status" value="1"/>
</dbReference>
<dbReference type="Proteomes" id="UP001209553">
    <property type="component" value="Unassembled WGS sequence"/>
</dbReference>
<sequence>MYEKDEILKEASKISDNIKNLDIVKDYQRVEQQIHENKSIDSRMKTLKQNQKQAVNLQNYGKFEALKHTENTINDLKDDINQLPIVDEFRTSQREANSLLQLMIKVMENRLNERHQDSKD</sequence>
<protein>
    <submittedName>
        <fullName evidence="1">YlbF family regulator</fullName>
    </submittedName>
</protein>
<evidence type="ECO:0000313" key="2">
    <source>
        <dbReference type="Proteomes" id="UP001209553"/>
    </source>
</evidence>
<organism evidence="1 2">
    <name type="scientific">Staphylococcus marylandisciuri</name>
    <dbReference type="NCBI Taxonomy" id="2981529"/>
    <lineage>
        <taxon>Bacteria</taxon>
        <taxon>Bacillati</taxon>
        <taxon>Bacillota</taxon>
        <taxon>Bacilli</taxon>
        <taxon>Bacillales</taxon>
        <taxon>Staphylococcaceae</taxon>
        <taxon>Staphylococcus</taxon>
    </lineage>
</organism>
<dbReference type="SUPFAM" id="SSF158622">
    <property type="entry name" value="YheA/YmcA-like"/>
    <property type="match status" value="1"/>
</dbReference>
<dbReference type="InterPro" id="IPR052767">
    <property type="entry name" value="Bact_com_dev_regulator"/>
</dbReference>
<reference evidence="1 2" key="1">
    <citation type="journal article" date="2023" name="Int. J. Syst. Evol. Microbiol.">
        <title>Streptococcus sciuri sp. nov., Staphylococcus marylandisciuri sp. nov. and Staphylococcus americanisciuri sp. nov., isolated from faeces of eastern grey squirrel (Sciurus carolinensis).</title>
        <authorList>
            <person name="Volokhov D.V."/>
            <person name="Zagorodnyaya T.A."/>
            <person name="Furtak V.A."/>
            <person name="Nattanmai G."/>
            <person name="Randall L."/>
            <person name="Jose S."/>
            <person name="Gao Y."/>
            <person name="Eisenberg T."/>
            <person name="Delmonte P."/>
            <person name="Blom J."/>
            <person name="Mitchell K.K."/>
        </authorList>
    </citation>
    <scope>NUCLEOTIDE SEQUENCE [LARGE SCALE GENOMIC DNA]</scope>
    <source>
        <strain evidence="1 2">SQ8-PEA</strain>
    </source>
</reference>
<comment type="caution">
    <text evidence="1">The sequence shown here is derived from an EMBL/GenBank/DDBJ whole genome shotgun (WGS) entry which is preliminary data.</text>
</comment>
<keyword evidence="2" id="KW-1185">Reference proteome</keyword>
<proteinExistence type="predicted"/>
<evidence type="ECO:0000313" key="1">
    <source>
        <dbReference type="EMBL" id="MCU5746774.1"/>
    </source>
</evidence>
<dbReference type="PIRSF" id="PIRSF021287">
    <property type="entry name" value="Biofilm_formation_YmcA"/>
    <property type="match status" value="1"/>
</dbReference>
<dbReference type="InterPro" id="IPR016783">
    <property type="entry name" value="Biofilm_formation_YmcA"/>
</dbReference>